<feature type="region of interest" description="Disordered" evidence="1">
    <location>
        <begin position="149"/>
        <end position="174"/>
    </location>
</feature>
<accession>A0A914PFS0</accession>
<name>A0A914PFS0_9BILA</name>
<protein>
    <submittedName>
        <fullName evidence="3">Uncharacterized protein</fullName>
    </submittedName>
</protein>
<evidence type="ECO:0000313" key="3">
    <source>
        <dbReference type="WBParaSite" id="PDA_v2.g17115.t1"/>
    </source>
</evidence>
<evidence type="ECO:0000313" key="2">
    <source>
        <dbReference type="Proteomes" id="UP000887578"/>
    </source>
</evidence>
<evidence type="ECO:0000256" key="1">
    <source>
        <dbReference type="SAM" id="MobiDB-lite"/>
    </source>
</evidence>
<dbReference type="WBParaSite" id="PDA_v2.g17115.t1">
    <property type="protein sequence ID" value="PDA_v2.g17115.t1"/>
    <property type="gene ID" value="PDA_v2.g17115"/>
</dbReference>
<reference evidence="3" key="1">
    <citation type="submission" date="2022-11" db="UniProtKB">
        <authorList>
            <consortium name="WormBaseParasite"/>
        </authorList>
    </citation>
    <scope>IDENTIFICATION</scope>
</reference>
<proteinExistence type="predicted"/>
<keyword evidence="2" id="KW-1185">Reference proteome</keyword>
<sequence>MDVNYLKRKPESLSAYYNFLSNVIWDDLSQRIISVFIDELELLSIETSTFVCTLTKENEPKAAEMHQNFQTFYVNLAKSKFHQKFENDQNMLEIVYSWKEYEESEYGDDDVTIMSENYTENEINSILTNKSDPIIQKLMQYFGQTLSSERNRKYDTGEPPGVPRNDDDDDYIEC</sequence>
<dbReference type="Proteomes" id="UP000887578">
    <property type="component" value="Unplaced"/>
</dbReference>
<dbReference type="AlphaFoldDB" id="A0A914PFS0"/>
<organism evidence="2 3">
    <name type="scientific">Panagrolaimus davidi</name>
    <dbReference type="NCBI Taxonomy" id="227884"/>
    <lineage>
        <taxon>Eukaryota</taxon>
        <taxon>Metazoa</taxon>
        <taxon>Ecdysozoa</taxon>
        <taxon>Nematoda</taxon>
        <taxon>Chromadorea</taxon>
        <taxon>Rhabditida</taxon>
        <taxon>Tylenchina</taxon>
        <taxon>Panagrolaimomorpha</taxon>
        <taxon>Panagrolaimoidea</taxon>
        <taxon>Panagrolaimidae</taxon>
        <taxon>Panagrolaimus</taxon>
    </lineage>
</organism>